<evidence type="ECO:0000256" key="3">
    <source>
        <dbReference type="ARBA" id="ARBA00023027"/>
    </source>
</evidence>
<feature type="binding site" evidence="7">
    <location>
        <position position="318"/>
    </location>
    <ligand>
        <name>NAD(+)</name>
        <dbReference type="ChEBI" id="CHEBI:57540"/>
    </ligand>
</feature>
<dbReference type="SUPFAM" id="SSF51735">
    <property type="entry name" value="NAD(P)-binding Rossmann-fold domains"/>
    <property type="match status" value="1"/>
</dbReference>
<comment type="catalytic activity">
    <reaction evidence="4 9">
        <text>sn-glycerol 3-phosphate + NAD(+) = dihydroxyacetone phosphate + NADH + H(+)</text>
        <dbReference type="Rhea" id="RHEA:11092"/>
        <dbReference type="ChEBI" id="CHEBI:15378"/>
        <dbReference type="ChEBI" id="CHEBI:57540"/>
        <dbReference type="ChEBI" id="CHEBI:57597"/>
        <dbReference type="ChEBI" id="CHEBI:57642"/>
        <dbReference type="ChEBI" id="CHEBI:57945"/>
        <dbReference type="EC" id="1.1.1.8"/>
    </reaction>
</comment>
<dbReference type="InterPro" id="IPR006109">
    <property type="entry name" value="G3P_DH_NAD-dep_C"/>
</dbReference>
<feature type="binding site" evidence="7">
    <location>
        <position position="287"/>
    </location>
    <ligand>
        <name>NAD(+)</name>
        <dbReference type="ChEBI" id="CHEBI:57540"/>
    </ligand>
</feature>
<dbReference type="PANTHER" id="PTHR11728">
    <property type="entry name" value="GLYCEROL-3-PHOSPHATE DEHYDROGENASE"/>
    <property type="match status" value="1"/>
</dbReference>
<dbReference type="InterPro" id="IPR008927">
    <property type="entry name" value="6-PGluconate_DH-like_C_sf"/>
</dbReference>
<feature type="binding site" evidence="7">
    <location>
        <position position="58"/>
    </location>
    <ligand>
        <name>NAD(+)</name>
        <dbReference type="ChEBI" id="CHEBI:57540"/>
    </ligand>
</feature>
<dbReference type="InterPro" id="IPR017751">
    <property type="entry name" value="G3P_DH_NAD-dep_euk"/>
</dbReference>
<dbReference type="InterPro" id="IPR006168">
    <property type="entry name" value="G3P_DH_NAD-dep"/>
</dbReference>
<dbReference type="GO" id="GO:0042803">
    <property type="term" value="F:protein homodimerization activity"/>
    <property type="evidence" value="ECO:0007669"/>
    <property type="project" value="InterPro"/>
</dbReference>
<organism evidence="12 13">
    <name type="scientific">Thalictrum thalictroides</name>
    <name type="common">Rue-anemone</name>
    <name type="synonym">Anemone thalictroides</name>
    <dbReference type="NCBI Taxonomy" id="46969"/>
    <lineage>
        <taxon>Eukaryota</taxon>
        <taxon>Viridiplantae</taxon>
        <taxon>Streptophyta</taxon>
        <taxon>Embryophyta</taxon>
        <taxon>Tracheophyta</taxon>
        <taxon>Spermatophyta</taxon>
        <taxon>Magnoliopsida</taxon>
        <taxon>Ranunculales</taxon>
        <taxon>Ranunculaceae</taxon>
        <taxon>Thalictroideae</taxon>
        <taxon>Thalictrum</taxon>
    </lineage>
</organism>
<dbReference type="InterPro" id="IPR011128">
    <property type="entry name" value="G3P_DH_NAD-dep_N"/>
</dbReference>
<dbReference type="Gene3D" id="1.10.1040.10">
    <property type="entry name" value="N-(1-d-carboxylethyl)-l-norvaline Dehydrogenase, domain 2"/>
    <property type="match status" value="1"/>
</dbReference>
<dbReference type="PROSITE" id="PS00957">
    <property type="entry name" value="NAD_G3PDH"/>
    <property type="match status" value="1"/>
</dbReference>
<evidence type="ECO:0000313" key="12">
    <source>
        <dbReference type="EMBL" id="KAF5180908.1"/>
    </source>
</evidence>
<dbReference type="NCBIfam" id="TIGR03376">
    <property type="entry name" value="glycerol3P_DH"/>
    <property type="match status" value="1"/>
</dbReference>
<dbReference type="EMBL" id="JABWDY010036815">
    <property type="protein sequence ID" value="KAF5180908.1"/>
    <property type="molecule type" value="Genomic_DNA"/>
</dbReference>
<evidence type="ECO:0000256" key="2">
    <source>
        <dbReference type="ARBA" id="ARBA00023002"/>
    </source>
</evidence>
<keyword evidence="13" id="KW-1185">Reference proteome</keyword>
<dbReference type="FunFam" id="1.10.1040.10:FF:000004">
    <property type="entry name" value="Glycerol-3-phosphate dehydrogenase [NAD(+)]"/>
    <property type="match status" value="1"/>
</dbReference>
<comment type="similarity">
    <text evidence="1 8">Belongs to the NAD-dependent glycerol-3-phosphate dehydrogenase family.</text>
</comment>
<evidence type="ECO:0000256" key="4">
    <source>
        <dbReference type="ARBA" id="ARBA00048683"/>
    </source>
</evidence>
<evidence type="ECO:0000256" key="5">
    <source>
        <dbReference type="PIRSR" id="PIRSR000114-1"/>
    </source>
</evidence>
<dbReference type="Gene3D" id="3.40.50.720">
    <property type="entry name" value="NAD(P)-binding Rossmann-like Domain"/>
    <property type="match status" value="1"/>
</dbReference>
<proteinExistence type="inferred from homology"/>
<keyword evidence="2 8" id="KW-0560">Oxidoreductase</keyword>
<sequence>MAPLAMENQITEGEEEIATKYKVTIVGSGNWGSVASKLIASNTLKLNSFHDEVKMWVFEETLPTGEKLTEVINNTNENVKYLPGIKLGKNVVADPDLEHAVKDADMLVFVTPHQFMEGICKRLVGKIKGDVQAISLIKGMEVKAEGPCMISTLISEQLGINCCVLMGANIANEIAVEKFSEATVGYREDKDVAQRWVQLFNTSYFQVSAVQDVEGVELCGTLKNVVAIAAGFVDGMDMGNNTKAAIMRIGLVEMKAFSKLMYSSVKDTTFFESCGVADLITTCLGGRNRKVAEAFARNGGKRSFDELEAEMLQGQKLQGVSTANELYEVLNQRGWHELFPLFTTVHEICIGRLPPSAIVEYSEHPPTPVEDSA</sequence>
<dbReference type="GO" id="GO:0051287">
    <property type="term" value="F:NAD binding"/>
    <property type="evidence" value="ECO:0007669"/>
    <property type="project" value="UniProtKB-UniRule"/>
</dbReference>
<dbReference type="Pfam" id="PF07479">
    <property type="entry name" value="NAD_Gly3P_dh_C"/>
    <property type="match status" value="1"/>
</dbReference>
<evidence type="ECO:0000256" key="8">
    <source>
        <dbReference type="RuleBase" id="RU000437"/>
    </source>
</evidence>
<evidence type="ECO:0000256" key="9">
    <source>
        <dbReference type="RuleBase" id="RU361243"/>
    </source>
</evidence>
<keyword evidence="3 7" id="KW-0520">NAD</keyword>
<dbReference type="GO" id="GO:0005975">
    <property type="term" value="P:carbohydrate metabolic process"/>
    <property type="evidence" value="ECO:0007669"/>
    <property type="project" value="InterPro"/>
</dbReference>
<dbReference type="Proteomes" id="UP000554482">
    <property type="component" value="Unassembled WGS sequence"/>
</dbReference>
<protein>
    <recommendedName>
        <fullName evidence="9">Glycerol-3-phosphate dehydrogenase [NAD(+)]</fullName>
        <ecNumber evidence="9">1.1.1.8</ecNumber>
    </recommendedName>
</protein>
<comment type="caution">
    <text evidence="12">The sequence shown here is derived from an EMBL/GenBank/DDBJ whole genome shotgun (WGS) entry which is preliminary data.</text>
</comment>
<dbReference type="OrthoDB" id="10263760at2759"/>
<evidence type="ECO:0000256" key="1">
    <source>
        <dbReference type="ARBA" id="ARBA00011009"/>
    </source>
</evidence>
<feature type="binding site" evidence="7">
    <location>
        <position position="171"/>
    </location>
    <ligand>
        <name>NAD(+)</name>
        <dbReference type="ChEBI" id="CHEBI:57540"/>
    </ligand>
</feature>
<dbReference type="InterPro" id="IPR013328">
    <property type="entry name" value="6PGD_dom2"/>
</dbReference>
<dbReference type="PANTHER" id="PTHR11728:SF8">
    <property type="entry name" value="GLYCEROL-3-PHOSPHATE DEHYDROGENASE [NAD(+)]-RELATED"/>
    <property type="match status" value="1"/>
</dbReference>
<dbReference type="PRINTS" id="PR00077">
    <property type="entry name" value="GPDHDRGNASE"/>
</dbReference>
<dbReference type="Pfam" id="PF01210">
    <property type="entry name" value="NAD_Gly3P_dh_N"/>
    <property type="match status" value="1"/>
</dbReference>
<feature type="domain" description="Glycerol-3-phosphate dehydrogenase NAD-dependent C-terminal" evidence="11">
    <location>
        <begin position="212"/>
        <end position="360"/>
    </location>
</feature>
<accession>A0A7J6V896</accession>
<evidence type="ECO:0000313" key="13">
    <source>
        <dbReference type="Proteomes" id="UP000554482"/>
    </source>
</evidence>
<feature type="binding site" evidence="7">
    <location>
        <position position="316"/>
    </location>
    <ligand>
        <name>NAD(+)</name>
        <dbReference type="ChEBI" id="CHEBI:57540"/>
    </ligand>
</feature>
<dbReference type="EC" id="1.1.1.8" evidence="9"/>
<feature type="binding site" evidence="6">
    <location>
        <position position="138"/>
    </location>
    <ligand>
        <name>substrate</name>
    </ligand>
</feature>
<gene>
    <name evidence="12" type="ORF">FRX31_029506</name>
</gene>
<evidence type="ECO:0000259" key="11">
    <source>
        <dbReference type="Pfam" id="PF07479"/>
    </source>
</evidence>
<dbReference type="FunFam" id="3.40.50.720:FF:000276">
    <property type="entry name" value="Glycerol-3-phosphate dehydrogenase [NAD(+)]"/>
    <property type="match status" value="1"/>
</dbReference>
<feature type="active site" description="Proton acceptor" evidence="5">
    <location>
        <position position="223"/>
    </location>
</feature>
<name>A0A7J6V896_THATH</name>
<dbReference type="GO" id="GO:0046168">
    <property type="term" value="P:glycerol-3-phosphate catabolic process"/>
    <property type="evidence" value="ECO:0007669"/>
    <property type="project" value="UniProtKB-UniRule"/>
</dbReference>
<dbReference type="SUPFAM" id="SSF48179">
    <property type="entry name" value="6-phosphogluconate dehydrogenase C-terminal domain-like"/>
    <property type="match status" value="1"/>
</dbReference>
<evidence type="ECO:0000256" key="6">
    <source>
        <dbReference type="PIRSR" id="PIRSR000114-2"/>
    </source>
</evidence>
<dbReference type="InterPro" id="IPR036291">
    <property type="entry name" value="NAD(P)-bd_dom_sf"/>
</dbReference>
<dbReference type="GO" id="GO:0005829">
    <property type="term" value="C:cytosol"/>
    <property type="evidence" value="ECO:0007669"/>
    <property type="project" value="TreeGrafter"/>
</dbReference>
<feature type="binding site" evidence="6">
    <location>
        <begin position="287"/>
        <end position="288"/>
    </location>
    <ligand>
        <name>substrate</name>
    </ligand>
</feature>
<feature type="binding site" evidence="7">
    <location>
        <begin position="27"/>
        <end position="32"/>
    </location>
    <ligand>
        <name>NAD(+)</name>
        <dbReference type="ChEBI" id="CHEBI:57540"/>
    </ligand>
</feature>
<dbReference type="PIRSF" id="PIRSF000114">
    <property type="entry name" value="Glycerol-3-P_dh"/>
    <property type="match status" value="1"/>
</dbReference>
<reference evidence="12 13" key="1">
    <citation type="submission" date="2020-06" db="EMBL/GenBank/DDBJ databases">
        <title>Transcriptomic and genomic resources for Thalictrum thalictroides and T. hernandezii: Facilitating candidate gene discovery in an emerging model plant lineage.</title>
        <authorList>
            <person name="Arias T."/>
            <person name="Riano-Pachon D.M."/>
            <person name="Di Stilio V.S."/>
        </authorList>
    </citation>
    <scope>NUCLEOTIDE SEQUENCE [LARGE SCALE GENOMIC DNA]</scope>
    <source>
        <strain evidence="13">cv. WT478/WT964</strain>
        <tissue evidence="12">Leaves</tissue>
    </source>
</reference>
<dbReference type="GO" id="GO:0141152">
    <property type="term" value="F:glycerol-3-phosphate dehydrogenase (NAD+) activity"/>
    <property type="evidence" value="ECO:0007669"/>
    <property type="project" value="UniProtKB-UniRule"/>
</dbReference>
<feature type="binding site" evidence="7">
    <location>
        <position position="115"/>
    </location>
    <ligand>
        <name>NAD(+)</name>
        <dbReference type="ChEBI" id="CHEBI:57540"/>
    </ligand>
</feature>
<feature type="domain" description="Glycerol-3-phosphate dehydrogenase NAD-dependent N-terminal" evidence="10">
    <location>
        <begin position="22"/>
        <end position="189"/>
    </location>
</feature>
<dbReference type="AlphaFoldDB" id="A0A7J6V896"/>
<evidence type="ECO:0000256" key="7">
    <source>
        <dbReference type="PIRSR" id="PIRSR000114-3"/>
    </source>
</evidence>
<evidence type="ECO:0000259" key="10">
    <source>
        <dbReference type="Pfam" id="PF01210"/>
    </source>
</evidence>